<protein>
    <submittedName>
        <fullName evidence="2">Uncharacterized protein</fullName>
    </submittedName>
</protein>
<keyword evidence="1" id="KW-0812">Transmembrane</keyword>
<organism evidence="2 3">
    <name type="scientific">Gimesia maris</name>
    <dbReference type="NCBI Taxonomy" id="122"/>
    <lineage>
        <taxon>Bacteria</taxon>
        <taxon>Pseudomonadati</taxon>
        <taxon>Planctomycetota</taxon>
        <taxon>Planctomycetia</taxon>
        <taxon>Planctomycetales</taxon>
        <taxon>Planctomycetaceae</taxon>
        <taxon>Gimesia</taxon>
    </lineage>
</organism>
<accession>A0A3D3R1C0</accession>
<evidence type="ECO:0000256" key="1">
    <source>
        <dbReference type="SAM" id="Phobius"/>
    </source>
</evidence>
<dbReference type="EMBL" id="DQAY01000009">
    <property type="protein sequence ID" value="HCO21757.1"/>
    <property type="molecule type" value="Genomic_DNA"/>
</dbReference>
<gene>
    <name evidence="2" type="ORF">DIT97_01310</name>
</gene>
<name>A0A3D3R1C0_9PLAN</name>
<keyword evidence="1" id="KW-1133">Transmembrane helix</keyword>
<feature type="transmembrane region" description="Helical" evidence="1">
    <location>
        <begin position="12"/>
        <end position="30"/>
    </location>
</feature>
<reference evidence="2 3" key="1">
    <citation type="journal article" date="2018" name="Nat. Biotechnol.">
        <title>A standardized bacterial taxonomy based on genome phylogeny substantially revises the tree of life.</title>
        <authorList>
            <person name="Parks D.H."/>
            <person name="Chuvochina M."/>
            <person name="Waite D.W."/>
            <person name="Rinke C."/>
            <person name="Skarshewski A."/>
            <person name="Chaumeil P.A."/>
            <person name="Hugenholtz P."/>
        </authorList>
    </citation>
    <scope>NUCLEOTIDE SEQUENCE [LARGE SCALE GENOMIC DNA]</scope>
    <source>
        <strain evidence="2">UBA9375</strain>
    </source>
</reference>
<keyword evidence="1" id="KW-0472">Membrane</keyword>
<evidence type="ECO:0000313" key="3">
    <source>
        <dbReference type="Proteomes" id="UP000263642"/>
    </source>
</evidence>
<dbReference type="AlphaFoldDB" id="A0A3D3R1C0"/>
<evidence type="ECO:0000313" key="2">
    <source>
        <dbReference type="EMBL" id="HCO21757.1"/>
    </source>
</evidence>
<comment type="caution">
    <text evidence="2">The sequence shown here is derived from an EMBL/GenBank/DDBJ whole genome shotgun (WGS) entry which is preliminary data.</text>
</comment>
<proteinExistence type="predicted"/>
<dbReference type="Proteomes" id="UP000263642">
    <property type="component" value="Unassembled WGS sequence"/>
</dbReference>
<sequence>MQTRITNLRLAHLVTGPLLALMLIRLYFLLPFPVKPDQIDWTPYSLAGVHQDLEQGKLVLISAKASWCITTWGHEYFYSQDPAVLKLVRSEPICCYQIDIAELPHHQFKAWQGYFDDISPLGVILLTQNSNHEVIKRAITIEGLYEQQLIPEIKKLRELQTEPSYRVVHIDP</sequence>